<sequence length="112" mass="12534">MIMKTSIFFFSLASLCSYGLQLLFLRSQKVTRHLLKMPQFTTQSNANKPSNLTNPPGDSYTNPIHHFNKSIFQPAHQHNSPPTTNQARTPAFTAPTNNIQSALSLEYSVVVI</sequence>
<proteinExistence type="predicted"/>
<organism evidence="1 2">
    <name type="scientific">Sclerotinia nivalis</name>
    <dbReference type="NCBI Taxonomy" id="352851"/>
    <lineage>
        <taxon>Eukaryota</taxon>
        <taxon>Fungi</taxon>
        <taxon>Dikarya</taxon>
        <taxon>Ascomycota</taxon>
        <taxon>Pezizomycotina</taxon>
        <taxon>Leotiomycetes</taxon>
        <taxon>Helotiales</taxon>
        <taxon>Sclerotiniaceae</taxon>
        <taxon>Sclerotinia</taxon>
    </lineage>
</organism>
<reference evidence="1" key="1">
    <citation type="submission" date="2022-11" db="EMBL/GenBank/DDBJ databases">
        <title>Genome Resource of Sclerotinia nivalis Strain SnTB1, a Plant Pathogen Isolated from American Ginseng.</title>
        <authorList>
            <person name="Fan S."/>
        </authorList>
    </citation>
    <scope>NUCLEOTIDE SEQUENCE</scope>
    <source>
        <strain evidence="1">SnTB1</strain>
    </source>
</reference>
<name>A0A9X0ADC8_9HELO</name>
<accession>A0A9X0ADC8</accession>
<evidence type="ECO:0000313" key="1">
    <source>
        <dbReference type="EMBL" id="KAJ8060762.1"/>
    </source>
</evidence>
<dbReference type="EMBL" id="JAPEIS010000013">
    <property type="protein sequence ID" value="KAJ8060762.1"/>
    <property type="molecule type" value="Genomic_DNA"/>
</dbReference>
<evidence type="ECO:0000313" key="2">
    <source>
        <dbReference type="Proteomes" id="UP001152300"/>
    </source>
</evidence>
<gene>
    <name evidence="1" type="ORF">OCU04_011066</name>
</gene>
<dbReference type="Proteomes" id="UP001152300">
    <property type="component" value="Unassembled WGS sequence"/>
</dbReference>
<protein>
    <submittedName>
        <fullName evidence="1">Uncharacterized protein</fullName>
    </submittedName>
</protein>
<comment type="caution">
    <text evidence="1">The sequence shown here is derived from an EMBL/GenBank/DDBJ whole genome shotgun (WGS) entry which is preliminary data.</text>
</comment>
<dbReference type="AlphaFoldDB" id="A0A9X0ADC8"/>
<keyword evidence="2" id="KW-1185">Reference proteome</keyword>